<dbReference type="GeneID" id="9623059"/>
<evidence type="ECO:0000313" key="2">
    <source>
        <dbReference type="Proteomes" id="UP000001058"/>
    </source>
</evidence>
<keyword evidence="2" id="KW-1185">Reference proteome</keyword>
<organism evidence="2">
    <name type="scientific">Volvox carteri f. nagariensis</name>
    <dbReference type="NCBI Taxonomy" id="3068"/>
    <lineage>
        <taxon>Eukaryota</taxon>
        <taxon>Viridiplantae</taxon>
        <taxon>Chlorophyta</taxon>
        <taxon>core chlorophytes</taxon>
        <taxon>Chlorophyceae</taxon>
        <taxon>CS clade</taxon>
        <taxon>Chlamydomonadales</taxon>
        <taxon>Volvocaceae</taxon>
        <taxon>Volvox</taxon>
    </lineage>
</organism>
<protein>
    <submittedName>
        <fullName evidence="1">Uncharacterized protein</fullName>
    </submittedName>
</protein>
<accession>D8UH04</accession>
<dbReference type="RefSeq" id="XP_002957932.1">
    <property type="nucleotide sequence ID" value="XM_002957886.1"/>
</dbReference>
<reference evidence="1 2" key="1">
    <citation type="journal article" date="2010" name="Science">
        <title>Genomic analysis of organismal complexity in the multicellular green alga Volvox carteri.</title>
        <authorList>
            <person name="Prochnik S.E."/>
            <person name="Umen J."/>
            <person name="Nedelcu A.M."/>
            <person name="Hallmann A."/>
            <person name="Miller S.M."/>
            <person name="Nishii I."/>
            <person name="Ferris P."/>
            <person name="Kuo A."/>
            <person name="Mitros T."/>
            <person name="Fritz-Laylin L.K."/>
            <person name="Hellsten U."/>
            <person name="Chapman J."/>
            <person name="Simakov O."/>
            <person name="Rensing S.A."/>
            <person name="Terry A."/>
            <person name="Pangilinan J."/>
            <person name="Kapitonov V."/>
            <person name="Jurka J."/>
            <person name="Salamov A."/>
            <person name="Shapiro H."/>
            <person name="Schmutz J."/>
            <person name="Grimwood J."/>
            <person name="Lindquist E."/>
            <person name="Lucas S."/>
            <person name="Grigoriev I.V."/>
            <person name="Schmitt R."/>
            <person name="Kirk D."/>
            <person name="Rokhsar D.S."/>
        </authorList>
    </citation>
    <scope>NUCLEOTIDE SEQUENCE [LARGE SCALE GENOMIC DNA]</scope>
    <source>
        <strain evidence="2">f. Nagariensis / Eve</strain>
    </source>
</reference>
<dbReference type="InParanoid" id="D8UH04"/>
<dbReference type="AlphaFoldDB" id="D8UH04"/>
<sequence>MSGSLRSGRYCHTHDTCIEECMVMTVSGVHPRLGTVIDEENEVCPNLFTETEMQSQSLQVRAARSWSLGLLTFSSQHPNLKRMRNWCNRWGRVVRARWCPHPMVTTRLDPGGPGGEPLGFTQGVRVLTHPTCIKPLHKIPQDASHRQLEGSIMRHQIIHMQTSLRA</sequence>
<proteinExistence type="predicted"/>
<gene>
    <name evidence="1" type="ORF">VOLCADRAFT_99087</name>
</gene>
<dbReference type="Proteomes" id="UP000001058">
    <property type="component" value="Unassembled WGS sequence"/>
</dbReference>
<dbReference type="EMBL" id="GL378403">
    <property type="protein sequence ID" value="EFJ40958.1"/>
    <property type="molecule type" value="Genomic_DNA"/>
</dbReference>
<name>D8UH04_VOLCA</name>
<dbReference type="KEGG" id="vcn:VOLCADRAFT_99087"/>
<evidence type="ECO:0000313" key="1">
    <source>
        <dbReference type="EMBL" id="EFJ40958.1"/>
    </source>
</evidence>